<evidence type="ECO:0000313" key="3">
    <source>
        <dbReference type="EMBL" id="CAF1449942.1"/>
    </source>
</evidence>
<feature type="compositionally biased region" description="Basic and acidic residues" evidence="1">
    <location>
        <begin position="58"/>
        <end position="72"/>
    </location>
</feature>
<evidence type="ECO:0000313" key="4">
    <source>
        <dbReference type="EMBL" id="CAF4067905.1"/>
    </source>
</evidence>
<feature type="region of interest" description="Disordered" evidence="1">
    <location>
        <begin position="386"/>
        <end position="422"/>
    </location>
</feature>
<feature type="compositionally biased region" description="Polar residues" evidence="1">
    <location>
        <begin position="78"/>
        <end position="110"/>
    </location>
</feature>
<dbReference type="EMBL" id="CAJOBC010084874">
    <property type="protein sequence ID" value="CAF4323575.1"/>
    <property type="molecule type" value="Genomic_DNA"/>
</dbReference>
<dbReference type="EMBL" id="CAJOBA010038848">
    <property type="protein sequence ID" value="CAF4067905.1"/>
    <property type="molecule type" value="Genomic_DNA"/>
</dbReference>
<gene>
    <name evidence="3" type="ORF">GPM918_LOCUS34697</name>
    <name evidence="2" type="ORF">OVA965_LOCUS26743</name>
    <name evidence="5" type="ORF">SRO942_LOCUS35402</name>
    <name evidence="4" type="ORF">TMI583_LOCUS27484</name>
</gene>
<feature type="compositionally biased region" description="Basic and acidic residues" evidence="1">
    <location>
        <begin position="386"/>
        <end position="402"/>
    </location>
</feature>
<sequence length="422" mass="46995">MRLNYSNSRLGDEDECDSQMDVFIAAADILDPEQHQDNVKPSQTMKISLGKRPGTPRRAADKKQQQIEKVEQAKQAGKKSQNNKENVSSANMKQNVLSSPTASANSNVAITPTPKVRTPTLAELLQVVQTSASTAHRAADAPRPSTSNTAVSVIGHAGYPNDQGKQRHENQSSQSAARKKTETDLRITTSVAQPSKDSDDEKDYLSGGKYDYDEKIDYDTSYSPLASKFNKLLIKYICLHVYVNNMTKRKSTIPPLPVQYWFHQVAQRLSHSAVGLIKVENLQPYCDVTHSSLAEIRAAINDSRTSTARSFARICFRFDDLSKLTAKEADVETINLIVSFAKMCHPSEINTETNSIRSAIYNVFRVARSSRNTKLTAATKQLLADKEKPDITEEQIISHENEDNATYESEEQLEHSGNDEEN</sequence>
<dbReference type="Proteomes" id="UP000677228">
    <property type="component" value="Unassembled WGS sequence"/>
</dbReference>
<feature type="compositionally biased region" description="Polar residues" evidence="1">
    <location>
        <begin position="186"/>
        <end position="195"/>
    </location>
</feature>
<name>A0A815PJZ0_9BILA</name>
<dbReference type="Proteomes" id="UP000681722">
    <property type="component" value="Unassembled WGS sequence"/>
</dbReference>
<dbReference type="EMBL" id="CAJNOK010017293">
    <property type="protein sequence ID" value="CAF1261353.1"/>
    <property type="molecule type" value="Genomic_DNA"/>
</dbReference>
<evidence type="ECO:0000313" key="6">
    <source>
        <dbReference type="Proteomes" id="UP000663829"/>
    </source>
</evidence>
<organism evidence="3 6">
    <name type="scientific">Didymodactylos carnosus</name>
    <dbReference type="NCBI Taxonomy" id="1234261"/>
    <lineage>
        <taxon>Eukaryota</taxon>
        <taxon>Metazoa</taxon>
        <taxon>Spiralia</taxon>
        <taxon>Gnathifera</taxon>
        <taxon>Rotifera</taxon>
        <taxon>Eurotatoria</taxon>
        <taxon>Bdelloidea</taxon>
        <taxon>Philodinida</taxon>
        <taxon>Philodinidae</taxon>
        <taxon>Didymodactylos</taxon>
    </lineage>
</organism>
<feature type="compositionally biased region" description="Basic and acidic residues" evidence="1">
    <location>
        <begin position="412"/>
        <end position="422"/>
    </location>
</feature>
<evidence type="ECO:0000256" key="1">
    <source>
        <dbReference type="SAM" id="MobiDB-lite"/>
    </source>
</evidence>
<dbReference type="AlphaFoldDB" id="A0A815PJZ0"/>
<protein>
    <submittedName>
        <fullName evidence="3">Uncharacterized protein</fullName>
    </submittedName>
</protein>
<dbReference type="Proteomes" id="UP000682733">
    <property type="component" value="Unassembled WGS sequence"/>
</dbReference>
<dbReference type="EMBL" id="CAJNOQ010019423">
    <property type="protein sequence ID" value="CAF1449942.1"/>
    <property type="molecule type" value="Genomic_DNA"/>
</dbReference>
<reference evidence="3" key="1">
    <citation type="submission" date="2021-02" db="EMBL/GenBank/DDBJ databases">
        <authorList>
            <person name="Nowell W R."/>
        </authorList>
    </citation>
    <scope>NUCLEOTIDE SEQUENCE</scope>
</reference>
<feature type="region of interest" description="Disordered" evidence="1">
    <location>
        <begin position="133"/>
        <end position="206"/>
    </location>
</feature>
<evidence type="ECO:0000313" key="5">
    <source>
        <dbReference type="EMBL" id="CAF4323575.1"/>
    </source>
</evidence>
<keyword evidence="6" id="KW-1185">Reference proteome</keyword>
<dbReference type="Proteomes" id="UP000663829">
    <property type="component" value="Unassembled WGS sequence"/>
</dbReference>
<comment type="caution">
    <text evidence="3">The sequence shown here is derived from an EMBL/GenBank/DDBJ whole genome shotgun (WGS) entry which is preliminary data.</text>
</comment>
<proteinExistence type="predicted"/>
<feature type="region of interest" description="Disordered" evidence="1">
    <location>
        <begin position="29"/>
        <end position="115"/>
    </location>
</feature>
<evidence type="ECO:0000313" key="2">
    <source>
        <dbReference type="EMBL" id="CAF1261353.1"/>
    </source>
</evidence>
<accession>A0A815PJZ0</accession>